<evidence type="ECO:0000256" key="1">
    <source>
        <dbReference type="SAM" id="Phobius"/>
    </source>
</evidence>
<keyword evidence="1" id="KW-0812">Transmembrane</keyword>
<feature type="transmembrane region" description="Helical" evidence="1">
    <location>
        <begin position="81"/>
        <end position="98"/>
    </location>
</feature>
<feature type="transmembrane region" description="Helical" evidence="1">
    <location>
        <begin position="161"/>
        <end position="179"/>
    </location>
</feature>
<dbReference type="Proteomes" id="UP000295390">
    <property type="component" value="Unassembled WGS sequence"/>
</dbReference>
<reference evidence="2 3" key="1">
    <citation type="submission" date="2019-03" db="EMBL/GenBank/DDBJ databases">
        <title>Genomic Encyclopedia of Type Strains, Phase III (KMG-III): the genomes of soil and plant-associated and newly described type strains.</title>
        <authorList>
            <person name="Whitman W."/>
        </authorList>
    </citation>
    <scope>NUCLEOTIDE SEQUENCE [LARGE SCALE GENOMIC DNA]</scope>
    <source>
        <strain evidence="2 3">CECT 8283</strain>
    </source>
</reference>
<accession>A0A4V3D3K8</accession>
<keyword evidence="1" id="KW-0472">Membrane</keyword>
<protein>
    <submittedName>
        <fullName evidence="2">Uncharacterized protein</fullName>
    </submittedName>
</protein>
<feature type="transmembrane region" description="Helical" evidence="1">
    <location>
        <begin position="199"/>
        <end position="220"/>
    </location>
</feature>
<dbReference type="OrthoDB" id="1366695at2"/>
<sequence>MKIIQEIFSNREISLLIWLLLILLGILTQKTIRNSLWDVFKMLFQKQFLKVYFFLIIYLSIMFWSLNKMKLWNVTDLKDSLFWFFTVAMVMVFSTNSTKKITDFKKLLFDTIKITIVLEFIINLFSFSLLTELIMLPFLTFIVMLQVFSESDQKNFQVTKLLNNVLSFIGLSILLFSIYKTYTEFNNIANLGTLKSFILPIILTILFIPFAYSLSLFSIYQSYFIRLDFMTVKKDKVKIAKKHILTIANINLKKLNNIIDNFDKKVFYDDTDLKVYIKDISKIKKPITNTVYSK</sequence>
<dbReference type="RefSeq" id="WP_133534710.1">
    <property type="nucleotide sequence ID" value="NZ_SNYH01000001.1"/>
</dbReference>
<proteinExistence type="predicted"/>
<evidence type="ECO:0000313" key="2">
    <source>
        <dbReference type="EMBL" id="TDQ30192.1"/>
    </source>
</evidence>
<gene>
    <name evidence="2" type="ORF">DFQ07_0530</name>
</gene>
<name>A0A4V3D3K8_9FLAO</name>
<keyword evidence="3" id="KW-1185">Reference proteome</keyword>
<evidence type="ECO:0000313" key="3">
    <source>
        <dbReference type="Proteomes" id="UP000295390"/>
    </source>
</evidence>
<dbReference type="AlphaFoldDB" id="A0A4V3D3K8"/>
<organism evidence="2 3">
    <name type="scientific">Tenacibaculum caenipelagi</name>
    <dbReference type="NCBI Taxonomy" id="1325435"/>
    <lineage>
        <taxon>Bacteria</taxon>
        <taxon>Pseudomonadati</taxon>
        <taxon>Bacteroidota</taxon>
        <taxon>Flavobacteriia</taxon>
        <taxon>Flavobacteriales</taxon>
        <taxon>Flavobacteriaceae</taxon>
        <taxon>Tenacibaculum</taxon>
    </lineage>
</organism>
<dbReference type="EMBL" id="SNYH01000001">
    <property type="protein sequence ID" value="TDQ30192.1"/>
    <property type="molecule type" value="Genomic_DNA"/>
</dbReference>
<feature type="transmembrane region" description="Helical" evidence="1">
    <location>
        <begin position="12"/>
        <end position="28"/>
    </location>
</feature>
<comment type="caution">
    <text evidence="2">The sequence shown here is derived from an EMBL/GenBank/DDBJ whole genome shotgun (WGS) entry which is preliminary data.</text>
</comment>
<keyword evidence="1" id="KW-1133">Transmembrane helix</keyword>
<feature type="transmembrane region" description="Helical" evidence="1">
    <location>
        <begin position="133"/>
        <end position="149"/>
    </location>
</feature>
<feature type="transmembrane region" description="Helical" evidence="1">
    <location>
        <begin position="49"/>
        <end position="66"/>
    </location>
</feature>